<dbReference type="EMBL" id="JAGRRH010000023">
    <property type="protein sequence ID" value="KAG7343735.1"/>
    <property type="molecule type" value="Genomic_DNA"/>
</dbReference>
<name>A0A9K3PE59_9STRA</name>
<feature type="compositionally biased region" description="Low complexity" evidence="1">
    <location>
        <begin position="233"/>
        <end position="249"/>
    </location>
</feature>
<evidence type="ECO:0000256" key="1">
    <source>
        <dbReference type="SAM" id="MobiDB-lite"/>
    </source>
</evidence>
<evidence type="ECO:0000313" key="2">
    <source>
        <dbReference type="EMBL" id="KAG7343735.1"/>
    </source>
</evidence>
<evidence type="ECO:0000313" key="3">
    <source>
        <dbReference type="Proteomes" id="UP000693970"/>
    </source>
</evidence>
<proteinExistence type="predicted"/>
<comment type="caution">
    <text evidence="2">The sequence shown here is derived from an EMBL/GenBank/DDBJ whole genome shotgun (WGS) entry which is preliminary data.</text>
</comment>
<dbReference type="OrthoDB" id="48246at2759"/>
<dbReference type="Proteomes" id="UP000693970">
    <property type="component" value="Unassembled WGS sequence"/>
</dbReference>
<sequence>MMVDQQSKRTTKSGVVVLPLLLCLIVSFTISSVSGWTGPIRNRRGVLATSRYRSNGSSAGTTSMFVNCRRPYPPSKSSATALYGIFDFLNPYDSKIPPDLVEEIYRAEANTEAAKDRGTRILVYTLLAILGIGLASFNGFLTEVRVNGLPEGTNAVVVVPPPTGDTLDILVQAGFGWVLENPLYKFLFTNKIGGALCLLFGGGSALLAEAEFDSKRINAEKIYEELERRRQQQQRTITKTRPTTTAKSTTTKKKKRQSGKEKKSLKALSEVFDTTNEAKEREGKTSIAIPEENDDLTTDMGSGNSDGGGSGGGGVFDKMKELYEKADSMAASQALLLNKKLEDAGVVEKITDETGLKVIGREKAKELANNPDKDNDQTKQNSEQ</sequence>
<organism evidence="2 3">
    <name type="scientific">Nitzschia inconspicua</name>
    <dbReference type="NCBI Taxonomy" id="303405"/>
    <lineage>
        <taxon>Eukaryota</taxon>
        <taxon>Sar</taxon>
        <taxon>Stramenopiles</taxon>
        <taxon>Ochrophyta</taxon>
        <taxon>Bacillariophyta</taxon>
        <taxon>Bacillariophyceae</taxon>
        <taxon>Bacillariophycidae</taxon>
        <taxon>Bacillariales</taxon>
        <taxon>Bacillariaceae</taxon>
        <taxon>Nitzschia</taxon>
    </lineage>
</organism>
<reference evidence="2" key="2">
    <citation type="submission" date="2021-04" db="EMBL/GenBank/DDBJ databases">
        <authorList>
            <person name="Podell S."/>
        </authorList>
    </citation>
    <scope>NUCLEOTIDE SEQUENCE</scope>
    <source>
        <strain evidence="2">Hildebrandi</strain>
    </source>
</reference>
<gene>
    <name evidence="2" type="ORF">IV203_021743</name>
</gene>
<feature type="compositionally biased region" description="Gly residues" evidence="1">
    <location>
        <begin position="304"/>
        <end position="315"/>
    </location>
</feature>
<feature type="region of interest" description="Disordered" evidence="1">
    <location>
        <begin position="362"/>
        <end position="384"/>
    </location>
</feature>
<feature type="region of interest" description="Disordered" evidence="1">
    <location>
        <begin position="228"/>
        <end position="317"/>
    </location>
</feature>
<feature type="compositionally biased region" description="Basic and acidic residues" evidence="1">
    <location>
        <begin position="362"/>
        <end position="377"/>
    </location>
</feature>
<dbReference type="AlphaFoldDB" id="A0A9K3PE59"/>
<accession>A0A9K3PE59</accession>
<keyword evidence="3" id="KW-1185">Reference proteome</keyword>
<reference evidence="2" key="1">
    <citation type="journal article" date="2021" name="Sci. Rep.">
        <title>Diploid genomic architecture of Nitzschia inconspicua, an elite biomass production diatom.</title>
        <authorList>
            <person name="Oliver A."/>
            <person name="Podell S."/>
            <person name="Pinowska A."/>
            <person name="Traller J.C."/>
            <person name="Smith S.R."/>
            <person name="McClure R."/>
            <person name="Beliaev A."/>
            <person name="Bohutskyi P."/>
            <person name="Hill E.A."/>
            <person name="Rabines A."/>
            <person name="Zheng H."/>
            <person name="Allen L.Z."/>
            <person name="Kuo A."/>
            <person name="Grigoriev I.V."/>
            <person name="Allen A.E."/>
            <person name="Hazlebeck D."/>
            <person name="Allen E.E."/>
        </authorList>
    </citation>
    <scope>NUCLEOTIDE SEQUENCE</scope>
    <source>
        <strain evidence="2">Hildebrandi</strain>
    </source>
</reference>
<protein>
    <submittedName>
        <fullName evidence="2">Uncharacterized protein</fullName>
    </submittedName>
</protein>